<feature type="compositionally biased region" description="Basic and acidic residues" evidence="1">
    <location>
        <begin position="195"/>
        <end position="206"/>
    </location>
</feature>
<evidence type="ECO:0000256" key="2">
    <source>
        <dbReference type="SAM" id="Phobius"/>
    </source>
</evidence>
<keyword evidence="3" id="KW-0732">Signal</keyword>
<sequence length="466" mass="53622">MMEKISNLSFLTKFVTFTLFFWVSHYSNESSPFGKLWNKKNNQSSNSLKIGASRLLKGQADVIDEQRNAYLREQLMGMLDNTEDDITFAKQFNVLMKENSGQNEFNKYANVDKSMDACNYDGEFSKIYNLYVNNNNSEKKSNPIYVKDDLAKKNNSLKQDNNTSKRNTQNSGNDFENLHNSFKFNMKSSGNRNKQKNESSLSKKSDSSTSLAKTANSPNINMHNKSDKEKYSLKEDSTSLANRANALKYAQNIQILLNKFKYFNNMETAVSELKKDSKTKKLIDELIQGNVMENFFYMLKYADDSKDILNDLNNNDNIEKLLYVLKFFDNGKTSNEKKMTFSDVQSKGKKVLKIKRSLITSFIINVFKKFDQMYENQLYSLFNNSDKTNLKDASDFKKAMHYIGYMKIFIPIIASFLLIGFSIAAQEVAKYVIIVLSILASTGYTLFKAKKCYYKNKVAKAKSNNK</sequence>
<keyword evidence="2" id="KW-1133">Transmembrane helix</keyword>
<feature type="compositionally biased region" description="Basic and acidic residues" evidence="1">
    <location>
        <begin position="224"/>
        <end position="234"/>
    </location>
</feature>
<proteinExistence type="predicted"/>
<dbReference type="RefSeq" id="XP_028864063.1">
    <property type="nucleotide sequence ID" value="XM_029007701.1"/>
</dbReference>
<gene>
    <name evidence="4" type="primary">PmUG01_14015600</name>
    <name evidence="4" type="ORF">PMUG01_14015600</name>
</gene>
<protein>
    <recommendedName>
        <fullName evidence="6">Pv-fam-d protein</fullName>
    </recommendedName>
</protein>
<dbReference type="VEuPathDB" id="PlasmoDB:PmUG01_14015600"/>
<reference evidence="4 5" key="1">
    <citation type="submission" date="2016-06" db="EMBL/GenBank/DDBJ databases">
        <authorList>
            <consortium name="Pathogen Informatics"/>
        </authorList>
    </citation>
    <scope>NUCLEOTIDE SEQUENCE [LARGE SCALE GENOMIC DNA]</scope>
</reference>
<accession>A0A1D3TDT2</accession>
<evidence type="ECO:0000256" key="3">
    <source>
        <dbReference type="SAM" id="SignalP"/>
    </source>
</evidence>
<feature type="transmembrane region" description="Helical" evidence="2">
    <location>
        <begin position="404"/>
        <end position="425"/>
    </location>
</feature>
<feature type="signal peptide" evidence="3">
    <location>
        <begin position="1"/>
        <end position="26"/>
    </location>
</feature>
<keyword evidence="5" id="KW-1185">Reference proteome</keyword>
<evidence type="ECO:0008006" key="6">
    <source>
        <dbReference type="Google" id="ProtNLM"/>
    </source>
</evidence>
<dbReference type="AlphaFoldDB" id="A0A1D3TDT2"/>
<evidence type="ECO:0000256" key="1">
    <source>
        <dbReference type="SAM" id="MobiDB-lite"/>
    </source>
</evidence>
<feature type="chain" id="PRO_5008921424" description="Pv-fam-d protein" evidence="3">
    <location>
        <begin position="27"/>
        <end position="466"/>
    </location>
</feature>
<keyword evidence="2" id="KW-0472">Membrane</keyword>
<dbReference type="Proteomes" id="UP000219813">
    <property type="component" value="Chromosome 14"/>
</dbReference>
<name>A0A1D3TDT2_PLAMA</name>
<dbReference type="EMBL" id="LT594635">
    <property type="protein sequence ID" value="SCP03103.1"/>
    <property type="molecule type" value="Genomic_DNA"/>
</dbReference>
<keyword evidence="2" id="KW-0812">Transmembrane</keyword>
<evidence type="ECO:0000313" key="4">
    <source>
        <dbReference type="EMBL" id="SCP03103.1"/>
    </source>
</evidence>
<feature type="compositionally biased region" description="Polar residues" evidence="1">
    <location>
        <begin position="155"/>
        <end position="192"/>
    </location>
</feature>
<organism evidence="4 5">
    <name type="scientific">Plasmodium malariae</name>
    <dbReference type="NCBI Taxonomy" id="5858"/>
    <lineage>
        <taxon>Eukaryota</taxon>
        <taxon>Sar</taxon>
        <taxon>Alveolata</taxon>
        <taxon>Apicomplexa</taxon>
        <taxon>Aconoidasida</taxon>
        <taxon>Haemosporida</taxon>
        <taxon>Plasmodiidae</taxon>
        <taxon>Plasmodium</taxon>
        <taxon>Plasmodium (Plasmodium)</taxon>
    </lineage>
</organism>
<feature type="transmembrane region" description="Helical" evidence="2">
    <location>
        <begin position="431"/>
        <end position="447"/>
    </location>
</feature>
<dbReference type="GeneID" id="39871468"/>
<dbReference type="OrthoDB" id="383722at2759"/>
<dbReference type="KEGG" id="pmal:PMUG01_14015600"/>
<feature type="region of interest" description="Disordered" evidence="1">
    <location>
        <begin position="155"/>
        <end position="234"/>
    </location>
</feature>
<evidence type="ECO:0000313" key="5">
    <source>
        <dbReference type="Proteomes" id="UP000219813"/>
    </source>
</evidence>